<accession>A0A5B7ZYK4</accession>
<name>A0A5B7ZYK4_9BACT</name>
<keyword evidence="3" id="KW-1185">Reference proteome</keyword>
<dbReference type="RefSeq" id="WP_139515089.1">
    <property type="nucleotide sequence ID" value="NZ_CP040896.1"/>
</dbReference>
<evidence type="ECO:0008006" key="4">
    <source>
        <dbReference type="Google" id="ProtNLM"/>
    </source>
</evidence>
<dbReference type="EMBL" id="CP040896">
    <property type="protein sequence ID" value="QDA59909.1"/>
    <property type="molecule type" value="Genomic_DNA"/>
</dbReference>
<proteinExistence type="predicted"/>
<evidence type="ECO:0000256" key="1">
    <source>
        <dbReference type="SAM" id="SignalP"/>
    </source>
</evidence>
<evidence type="ECO:0000313" key="2">
    <source>
        <dbReference type="EMBL" id="QDA59909.1"/>
    </source>
</evidence>
<reference evidence="2 3" key="1">
    <citation type="submission" date="2019-06" db="EMBL/GenBank/DDBJ databases">
        <authorList>
            <person name="Srinivasan S."/>
        </authorList>
    </citation>
    <scope>NUCLEOTIDE SEQUENCE [LARGE SCALE GENOMIC DNA]</scope>
    <source>
        <strain evidence="2 3">17J68-5</strain>
    </source>
</reference>
<protein>
    <recommendedName>
        <fullName evidence="4">DUF3829 domain-containing protein</fullName>
    </recommendedName>
</protein>
<feature type="signal peptide" evidence="1">
    <location>
        <begin position="1"/>
        <end position="29"/>
    </location>
</feature>
<keyword evidence="1" id="KW-0732">Signal</keyword>
<dbReference type="AlphaFoldDB" id="A0A5B7ZYK4"/>
<evidence type="ECO:0000313" key="3">
    <source>
        <dbReference type="Proteomes" id="UP000305398"/>
    </source>
</evidence>
<organism evidence="2 3">
    <name type="scientific">Hymenobacter jejuensis</name>
    <dbReference type="NCBI Taxonomy" id="2502781"/>
    <lineage>
        <taxon>Bacteria</taxon>
        <taxon>Pseudomonadati</taxon>
        <taxon>Bacteroidota</taxon>
        <taxon>Cytophagia</taxon>
        <taxon>Cytophagales</taxon>
        <taxon>Hymenobacteraceae</taxon>
        <taxon>Hymenobacter</taxon>
    </lineage>
</organism>
<feature type="chain" id="PRO_5023028664" description="DUF3829 domain-containing protein" evidence="1">
    <location>
        <begin position="30"/>
        <end position="295"/>
    </location>
</feature>
<dbReference type="Proteomes" id="UP000305398">
    <property type="component" value="Chromosome"/>
</dbReference>
<sequence length="295" mass="32197">MKQKTNYPLCSRWIALALGLLSGFLPGCANLEAVREFAKTSAATADYQQIVTDYVGSPARQKLYQPARFASTLDEITRARTAQQARLEGAQTVLVQYMSALGDLAADDLPAVDAELEGLSGALTDAKFIGEGDRAISTETATAAGTIAKVLLRAAADHWRQRQIRTIVEQTDASLQTVVKGLQTIVLKDFSLSLDQDSVAVEKYFGKIKAAAGTLSDPDAVQSLARVVEVDHMARIRARRVKLQTYAQVLDQIGKGHAELRRNVGQLKGKALSQRMKLYAQDLRKLYKAFAELQS</sequence>
<dbReference type="OrthoDB" id="8703697at2"/>
<dbReference type="KEGG" id="hyj:FHG12_07210"/>
<gene>
    <name evidence="2" type="ORF">FHG12_07210</name>
</gene>